<organism evidence="1 2">
    <name type="scientific">Aspergillus glaucus CBS 516.65</name>
    <dbReference type="NCBI Taxonomy" id="1160497"/>
    <lineage>
        <taxon>Eukaryota</taxon>
        <taxon>Fungi</taxon>
        <taxon>Dikarya</taxon>
        <taxon>Ascomycota</taxon>
        <taxon>Pezizomycotina</taxon>
        <taxon>Eurotiomycetes</taxon>
        <taxon>Eurotiomycetidae</taxon>
        <taxon>Eurotiales</taxon>
        <taxon>Aspergillaceae</taxon>
        <taxon>Aspergillus</taxon>
        <taxon>Aspergillus subgen. Aspergillus</taxon>
    </lineage>
</organism>
<dbReference type="Proteomes" id="UP000184300">
    <property type="component" value="Unassembled WGS sequence"/>
</dbReference>
<accession>A0A1L9V6Y4</accession>
<sequence length="169" mass="18301">FSSALAVNGAARWSLLQAVISSTSPGTIKASLNAWARGFLDVSQPNGQTIALYMSGLLEFLVDGKRHFGGDFYSYRRAPVILHLSQGQHTLDMRLTRDVRALGAADEPIIGVDVEAEERQMSLNIDSESLLVSDITQGRLGNGWASIDVQNNLAEWVEIVSLSSPDVSL</sequence>
<dbReference type="AlphaFoldDB" id="A0A1L9V6Y4"/>
<dbReference type="RefSeq" id="XP_022396378.1">
    <property type="nucleotide sequence ID" value="XM_022541458.1"/>
</dbReference>
<protein>
    <submittedName>
        <fullName evidence="1">Uncharacterized protein</fullName>
    </submittedName>
</protein>
<dbReference type="EMBL" id="KV878916">
    <property type="protein sequence ID" value="OJJ79680.1"/>
    <property type="molecule type" value="Genomic_DNA"/>
</dbReference>
<dbReference type="STRING" id="1160497.A0A1L9V6Y4"/>
<keyword evidence="2" id="KW-1185">Reference proteome</keyword>
<proteinExistence type="predicted"/>
<name>A0A1L9V6Y4_ASPGL</name>
<dbReference type="OrthoDB" id="449091at2759"/>
<gene>
    <name evidence="1" type="ORF">ASPGLDRAFT_136518</name>
</gene>
<evidence type="ECO:0000313" key="1">
    <source>
        <dbReference type="EMBL" id="OJJ79680.1"/>
    </source>
</evidence>
<reference evidence="2" key="1">
    <citation type="journal article" date="2017" name="Genome Biol.">
        <title>Comparative genomics reveals high biological diversity and specific adaptations in the industrially and medically important fungal genus Aspergillus.</title>
        <authorList>
            <person name="de Vries R.P."/>
            <person name="Riley R."/>
            <person name="Wiebenga A."/>
            <person name="Aguilar-Osorio G."/>
            <person name="Amillis S."/>
            <person name="Uchima C.A."/>
            <person name="Anderluh G."/>
            <person name="Asadollahi M."/>
            <person name="Askin M."/>
            <person name="Barry K."/>
            <person name="Battaglia E."/>
            <person name="Bayram O."/>
            <person name="Benocci T."/>
            <person name="Braus-Stromeyer S.A."/>
            <person name="Caldana C."/>
            <person name="Canovas D."/>
            <person name="Cerqueira G.C."/>
            <person name="Chen F."/>
            <person name="Chen W."/>
            <person name="Choi C."/>
            <person name="Clum A."/>
            <person name="Dos Santos R.A."/>
            <person name="Damasio A.R."/>
            <person name="Diallinas G."/>
            <person name="Emri T."/>
            <person name="Fekete E."/>
            <person name="Flipphi M."/>
            <person name="Freyberg S."/>
            <person name="Gallo A."/>
            <person name="Gournas C."/>
            <person name="Habgood R."/>
            <person name="Hainaut M."/>
            <person name="Harispe M.L."/>
            <person name="Henrissat B."/>
            <person name="Hilden K.S."/>
            <person name="Hope R."/>
            <person name="Hossain A."/>
            <person name="Karabika E."/>
            <person name="Karaffa L."/>
            <person name="Karanyi Z."/>
            <person name="Krasevec N."/>
            <person name="Kuo A."/>
            <person name="Kusch H."/>
            <person name="LaButti K."/>
            <person name="Lagendijk E.L."/>
            <person name="Lapidus A."/>
            <person name="Levasseur A."/>
            <person name="Lindquist E."/>
            <person name="Lipzen A."/>
            <person name="Logrieco A.F."/>
            <person name="MacCabe A."/>
            <person name="Maekelae M.R."/>
            <person name="Malavazi I."/>
            <person name="Melin P."/>
            <person name="Meyer V."/>
            <person name="Mielnichuk N."/>
            <person name="Miskei M."/>
            <person name="Molnar A.P."/>
            <person name="Mule G."/>
            <person name="Ngan C.Y."/>
            <person name="Orejas M."/>
            <person name="Orosz E."/>
            <person name="Ouedraogo J.P."/>
            <person name="Overkamp K.M."/>
            <person name="Park H.-S."/>
            <person name="Perrone G."/>
            <person name="Piumi F."/>
            <person name="Punt P.J."/>
            <person name="Ram A.F."/>
            <person name="Ramon A."/>
            <person name="Rauscher S."/>
            <person name="Record E."/>
            <person name="Riano-Pachon D.M."/>
            <person name="Robert V."/>
            <person name="Roehrig J."/>
            <person name="Ruller R."/>
            <person name="Salamov A."/>
            <person name="Salih N.S."/>
            <person name="Samson R.A."/>
            <person name="Sandor E."/>
            <person name="Sanguinetti M."/>
            <person name="Schuetze T."/>
            <person name="Sepcic K."/>
            <person name="Shelest E."/>
            <person name="Sherlock G."/>
            <person name="Sophianopoulou V."/>
            <person name="Squina F.M."/>
            <person name="Sun H."/>
            <person name="Susca A."/>
            <person name="Todd R.B."/>
            <person name="Tsang A."/>
            <person name="Unkles S.E."/>
            <person name="van de Wiele N."/>
            <person name="van Rossen-Uffink D."/>
            <person name="Oliveira J.V."/>
            <person name="Vesth T.C."/>
            <person name="Visser J."/>
            <person name="Yu J.-H."/>
            <person name="Zhou M."/>
            <person name="Andersen M.R."/>
            <person name="Archer D.B."/>
            <person name="Baker S.E."/>
            <person name="Benoit I."/>
            <person name="Brakhage A.A."/>
            <person name="Braus G.H."/>
            <person name="Fischer R."/>
            <person name="Frisvad J.C."/>
            <person name="Goldman G.H."/>
            <person name="Houbraken J."/>
            <person name="Oakley B."/>
            <person name="Pocsi I."/>
            <person name="Scazzocchio C."/>
            <person name="Seiboth B."/>
            <person name="vanKuyk P.A."/>
            <person name="Wortman J."/>
            <person name="Dyer P.S."/>
            <person name="Grigoriev I.V."/>
        </authorList>
    </citation>
    <scope>NUCLEOTIDE SEQUENCE [LARGE SCALE GENOMIC DNA]</scope>
    <source>
        <strain evidence="2">CBS 516.65</strain>
    </source>
</reference>
<dbReference type="VEuPathDB" id="FungiDB:ASPGLDRAFT_136518"/>
<dbReference type="GeneID" id="34457719"/>
<evidence type="ECO:0000313" key="2">
    <source>
        <dbReference type="Proteomes" id="UP000184300"/>
    </source>
</evidence>
<feature type="non-terminal residue" evidence="1">
    <location>
        <position position="1"/>
    </location>
</feature>